<proteinExistence type="predicted"/>
<protein>
    <submittedName>
        <fullName evidence="1">Uncharacterized protein</fullName>
    </submittedName>
</protein>
<gene>
    <name evidence="1" type="ORF">WICPIJ_003362</name>
</gene>
<comment type="caution">
    <text evidence="1">The sequence shown here is derived from an EMBL/GenBank/DDBJ whole genome shotgun (WGS) entry which is preliminary data.</text>
</comment>
<dbReference type="AlphaFoldDB" id="A0A9P8Q7U0"/>
<evidence type="ECO:0000313" key="2">
    <source>
        <dbReference type="Proteomes" id="UP000774326"/>
    </source>
</evidence>
<reference evidence="1" key="2">
    <citation type="submission" date="2021-01" db="EMBL/GenBank/DDBJ databases">
        <authorList>
            <person name="Schikora-Tamarit M.A."/>
        </authorList>
    </citation>
    <scope>NUCLEOTIDE SEQUENCE</scope>
    <source>
        <strain evidence="1">CBS2887</strain>
    </source>
</reference>
<keyword evidence="2" id="KW-1185">Reference proteome</keyword>
<organism evidence="1 2">
    <name type="scientific">Wickerhamomyces pijperi</name>
    <name type="common">Yeast</name>
    <name type="synonym">Pichia pijperi</name>
    <dbReference type="NCBI Taxonomy" id="599730"/>
    <lineage>
        <taxon>Eukaryota</taxon>
        <taxon>Fungi</taxon>
        <taxon>Dikarya</taxon>
        <taxon>Ascomycota</taxon>
        <taxon>Saccharomycotina</taxon>
        <taxon>Saccharomycetes</taxon>
        <taxon>Phaffomycetales</taxon>
        <taxon>Wickerhamomycetaceae</taxon>
        <taxon>Wickerhamomyces</taxon>
    </lineage>
</organism>
<dbReference type="EMBL" id="JAEUBG010001843">
    <property type="protein sequence ID" value="KAH3685678.1"/>
    <property type="molecule type" value="Genomic_DNA"/>
</dbReference>
<name>A0A9P8Q7U0_WICPI</name>
<accession>A0A9P8Q7U0</accession>
<evidence type="ECO:0000313" key="1">
    <source>
        <dbReference type="EMBL" id="KAH3685678.1"/>
    </source>
</evidence>
<dbReference type="Proteomes" id="UP000774326">
    <property type="component" value="Unassembled WGS sequence"/>
</dbReference>
<reference evidence="1" key="1">
    <citation type="journal article" date="2021" name="Open Biol.">
        <title>Shared evolutionary footprints suggest mitochondrial oxidative damage underlies multiple complex I losses in fungi.</title>
        <authorList>
            <person name="Schikora-Tamarit M.A."/>
            <person name="Marcet-Houben M."/>
            <person name="Nosek J."/>
            <person name="Gabaldon T."/>
        </authorList>
    </citation>
    <scope>NUCLEOTIDE SEQUENCE</scope>
    <source>
        <strain evidence="1">CBS2887</strain>
    </source>
</reference>
<sequence length="79" mass="9117">MTKRPVVWSPSITWFLSQSWKVKRATMNVTTPQTKANARKIHNETFVPSSHNLKPRRPQNTRLAHEALAKANCKATKYE</sequence>